<organism evidence="2 3">
    <name type="scientific">Planobacterium oryzisoli</name>
    <dbReference type="NCBI Taxonomy" id="2771435"/>
    <lineage>
        <taxon>Bacteria</taxon>
        <taxon>Pseudomonadati</taxon>
        <taxon>Bacteroidota</taxon>
        <taxon>Flavobacteriia</taxon>
        <taxon>Flavobacteriales</taxon>
        <taxon>Weeksellaceae</taxon>
        <taxon>Chryseobacterium group</taxon>
        <taxon>Chryseobacterium</taxon>
    </lineage>
</organism>
<proteinExistence type="predicted"/>
<keyword evidence="3" id="KW-1185">Reference proteome</keyword>
<evidence type="ECO:0000313" key="2">
    <source>
        <dbReference type="EMBL" id="MBF5027200.1"/>
    </source>
</evidence>
<dbReference type="EMBL" id="JADKYY010000005">
    <property type="protein sequence ID" value="MBF5027200.1"/>
    <property type="molecule type" value="Genomic_DNA"/>
</dbReference>
<feature type="signal peptide" evidence="1">
    <location>
        <begin position="1"/>
        <end position="22"/>
    </location>
</feature>
<dbReference type="Proteomes" id="UP000694480">
    <property type="component" value="Unassembled WGS sequence"/>
</dbReference>
<accession>A0A931E5S3</accession>
<reference evidence="2" key="1">
    <citation type="submission" date="2020-11" db="EMBL/GenBank/DDBJ databases">
        <title>Genome seq and assembly of Planobacterium sp.</title>
        <authorList>
            <person name="Chhetri G."/>
        </authorList>
    </citation>
    <scope>NUCLEOTIDE SEQUENCE</scope>
    <source>
        <strain evidence="2">GCR5</strain>
    </source>
</reference>
<name>A0A931E5S3_9FLAO</name>
<comment type="caution">
    <text evidence="2">The sequence shown here is derived from an EMBL/GenBank/DDBJ whole genome shotgun (WGS) entry which is preliminary data.</text>
</comment>
<keyword evidence="1" id="KW-0732">Signal</keyword>
<evidence type="ECO:0000256" key="1">
    <source>
        <dbReference type="SAM" id="SignalP"/>
    </source>
</evidence>
<feature type="chain" id="PRO_5036806547" evidence="1">
    <location>
        <begin position="23"/>
        <end position="267"/>
    </location>
</feature>
<sequence length="267" mass="29872">MNNTIFNFKILLFICTVQLLHAQTGLTVSPPRTYFKSASGEGKTEKLLITNPSKTSTLNLTVSLNDWKYDTTGNNLIADPGTYTNSMSSWITIGPEAYFTLAPGESHELLVTVTPPAKKDSLNTHTALLFITQTNPVDSFNDKGALIKVSVRTGVKLYHQYSDIPEKQEVDYLDFKFEKENKTLFLTLQNTGNSWTDGTLETELINQATGEKLNLEDQIMYTMPGDTRHVRIPLPAEIKPGKYIATSTFSYGETDTIKMAELTFTYE</sequence>
<dbReference type="AlphaFoldDB" id="A0A931E5S3"/>
<gene>
    <name evidence="2" type="ORF">IC612_05250</name>
</gene>
<evidence type="ECO:0000313" key="3">
    <source>
        <dbReference type="Proteomes" id="UP000694480"/>
    </source>
</evidence>
<protein>
    <submittedName>
        <fullName evidence="2">Molecular chaperone</fullName>
    </submittedName>
</protein>
<dbReference type="RefSeq" id="WP_194739131.1">
    <property type="nucleotide sequence ID" value="NZ_JADKYY010000005.1"/>
</dbReference>